<sequence>MAQVEVFDEEDAREPLFVGEFGFLPRAGESLSIEVDGAFSYYRVTEVWFRHDEESDAFQPCLRVELED</sequence>
<comment type="caution">
    <text evidence="1">The sequence shown here is derived from an EMBL/GenBank/DDBJ whole genome shotgun (WGS) entry which is preliminary data.</text>
</comment>
<organism evidence="1 2">
    <name type="scientific">Sphingomonas leidyi</name>
    <dbReference type="NCBI Taxonomy" id="68569"/>
    <lineage>
        <taxon>Bacteria</taxon>
        <taxon>Pseudomonadati</taxon>
        <taxon>Pseudomonadota</taxon>
        <taxon>Alphaproteobacteria</taxon>
        <taxon>Sphingomonadales</taxon>
        <taxon>Sphingomonadaceae</taxon>
        <taxon>Sphingomonas</taxon>
    </lineage>
</organism>
<gene>
    <name evidence="1" type="ORF">FHR20_002622</name>
</gene>
<dbReference type="RefSeq" id="WP_167300018.1">
    <property type="nucleotide sequence ID" value="NZ_CP170557.1"/>
</dbReference>
<reference evidence="1 2" key="1">
    <citation type="submission" date="2020-03" db="EMBL/GenBank/DDBJ databases">
        <title>Genomic Encyclopedia of Type Strains, Phase IV (KMG-IV): sequencing the most valuable type-strain genomes for metagenomic binning, comparative biology and taxonomic classification.</title>
        <authorList>
            <person name="Goeker M."/>
        </authorList>
    </citation>
    <scope>NUCLEOTIDE SEQUENCE [LARGE SCALE GENOMIC DNA]</scope>
    <source>
        <strain evidence="1 2">DSM 4733</strain>
    </source>
</reference>
<dbReference type="AlphaFoldDB" id="A0A7X5V0M6"/>
<protein>
    <submittedName>
        <fullName evidence="1">Uncharacterized protein</fullName>
    </submittedName>
</protein>
<accession>A0A7X5V0M6</accession>
<name>A0A7X5V0M6_9SPHN</name>
<keyword evidence="2" id="KW-1185">Reference proteome</keyword>
<dbReference type="Proteomes" id="UP000564677">
    <property type="component" value="Unassembled WGS sequence"/>
</dbReference>
<dbReference type="EMBL" id="JAASQV010000002">
    <property type="protein sequence ID" value="NIJ65660.1"/>
    <property type="molecule type" value="Genomic_DNA"/>
</dbReference>
<evidence type="ECO:0000313" key="2">
    <source>
        <dbReference type="Proteomes" id="UP000564677"/>
    </source>
</evidence>
<evidence type="ECO:0000313" key="1">
    <source>
        <dbReference type="EMBL" id="NIJ65660.1"/>
    </source>
</evidence>
<proteinExistence type="predicted"/>